<protein>
    <submittedName>
        <fullName evidence="1">Uncharacterized protein</fullName>
    </submittedName>
</protein>
<evidence type="ECO:0000313" key="2">
    <source>
        <dbReference type="Proteomes" id="UP000092445"/>
    </source>
</evidence>
<reference evidence="2" key="1">
    <citation type="submission" date="2014-03" db="EMBL/GenBank/DDBJ databases">
        <authorList>
            <person name="Aksoy S."/>
            <person name="Warren W."/>
            <person name="Wilson R.K."/>
        </authorList>
    </citation>
    <scope>NUCLEOTIDE SEQUENCE [LARGE SCALE GENOMIC DNA]</scope>
    <source>
        <strain evidence="2">IAEA</strain>
    </source>
</reference>
<reference evidence="1" key="2">
    <citation type="submission" date="2020-05" db="UniProtKB">
        <authorList>
            <consortium name="EnsemblMetazoa"/>
        </authorList>
    </citation>
    <scope>IDENTIFICATION</scope>
    <source>
        <strain evidence="1">IAEA</strain>
    </source>
</reference>
<name>A0A1B0AC49_GLOPL</name>
<dbReference type="AlphaFoldDB" id="A0A1B0AC49"/>
<keyword evidence="2" id="KW-1185">Reference proteome</keyword>
<dbReference type="VEuPathDB" id="VectorBase:GPAI040765"/>
<dbReference type="Proteomes" id="UP000092445">
    <property type="component" value="Unassembled WGS sequence"/>
</dbReference>
<evidence type="ECO:0000313" key="1">
    <source>
        <dbReference type="EnsemblMetazoa" id="GPAI040765-PA"/>
    </source>
</evidence>
<accession>A0A1B0AC49</accession>
<sequence length="125" mass="13562">MIYTNVRYGFKNKKQIKLEMNENLLVVQGFAYIPNVRFKGKVTEALVTPFNLLTCVSILLTHDAQVIPRISISTSTSPLSGSSIISEGNPNSVIDLAIFSGVMTLALYLTSALAANRATNTLSIP</sequence>
<organism evidence="1 2">
    <name type="scientific">Glossina pallidipes</name>
    <name type="common">Tsetse fly</name>
    <dbReference type="NCBI Taxonomy" id="7398"/>
    <lineage>
        <taxon>Eukaryota</taxon>
        <taxon>Metazoa</taxon>
        <taxon>Ecdysozoa</taxon>
        <taxon>Arthropoda</taxon>
        <taxon>Hexapoda</taxon>
        <taxon>Insecta</taxon>
        <taxon>Pterygota</taxon>
        <taxon>Neoptera</taxon>
        <taxon>Endopterygota</taxon>
        <taxon>Diptera</taxon>
        <taxon>Brachycera</taxon>
        <taxon>Muscomorpha</taxon>
        <taxon>Hippoboscoidea</taxon>
        <taxon>Glossinidae</taxon>
        <taxon>Glossina</taxon>
    </lineage>
</organism>
<dbReference type="EnsemblMetazoa" id="GPAI040765-RA">
    <property type="protein sequence ID" value="GPAI040765-PA"/>
    <property type="gene ID" value="GPAI040765"/>
</dbReference>
<proteinExistence type="predicted"/>